<feature type="repeat" description="PPR" evidence="3">
    <location>
        <begin position="291"/>
        <end position="325"/>
    </location>
</feature>
<protein>
    <recommendedName>
        <fullName evidence="7">Pentacotripeptide-repeat region of PRORP domain-containing protein</fullName>
    </recommendedName>
</protein>
<dbReference type="AlphaFoldDB" id="A0A5N5KP66"/>
<dbReference type="PANTHER" id="PTHR47938">
    <property type="entry name" value="RESPIRATORY COMPLEX I CHAPERONE (CIA84), PUTATIVE (AFU_ORTHOLOGUE AFUA_2G06020)-RELATED"/>
    <property type="match status" value="1"/>
</dbReference>
<reference evidence="6" key="1">
    <citation type="journal article" date="2019" name="Gigascience">
        <title>De novo genome assembly of the endangered Acer yangbiense, a plant species with extremely small populations endemic to Yunnan Province, China.</title>
        <authorList>
            <person name="Yang J."/>
            <person name="Wariss H.M."/>
            <person name="Tao L."/>
            <person name="Zhang R."/>
            <person name="Yun Q."/>
            <person name="Hollingsworth P."/>
            <person name="Dao Z."/>
            <person name="Luo G."/>
            <person name="Guo H."/>
            <person name="Ma Y."/>
            <person name="Sun W."/>
        </authorList>
    </citation>
    <scope>NUCLEOTIDE SEQUENCE [LARGE SCALE GENOMIC DNA]</scope>
    <source>
        <strain evidence="6">cv. br00</strain>
    </source>
</reference>
<comment type="caution">
    <text evidence="5">The sequence shown here is derived from an EMBL/GenBank/DDBJ whole genome shotgun (WGS) entry which is preliminary data.</text>
</comment>
<sequence length="494" mass="56660">MHCFWKSRWTGFLFQNIKTNKSKPPLYSTKQQPLNQLPLELQEVCKVISSWIGGLDDLELRLNQFKGQLTYPLVSQIIDSCKHEAPARRILRFFLWSIKVLDFEKLKDEDFNHVIRVLAEKNDHTGMRILISDIRKEGRVMDPQTFALVAETLVKLGREDEALGMFKNLEKFKCRQDGFAVTAIISALCAKGHAKKAQGVFSHHKDNKISGLEPCVVYRCLLYGWSVQENVKEARKVIQEMKGGGLVPDLFCYNTFLKCLCERNLKRNPSGLVPEALNVMMEMRSYRIEPNSVSYNTLLSCLGRARRVKESYRMLETMKTTGCAPDWVSYFLVAKVMYLTCRFGKGNEIVDEMIGQGLLPDRKFYYNLIGILCGVERVSYALELFERMKTSSLSGYGPVYDILIPKLCKGGDFEKGRELWEEATAMGVSVSCSSAVLDPSITEVFKSRRKVEEEVKPEKFSRNEIPRLEPKSRRERGKVKKKIRGKVKKKIRGN</sequence>
<evidence type="ECO:0000313" key="5">
    <source>
        <dbReference type="EMBL" id="KAB5531908.1"/>
    </source>
</evidence>
<dbReference type="InterPro" id="IPR002885">
    <property type="entry name" value="PPR_rpt"/>
</dbReference>
<evidence type="ECO:0000256" key="4">
    <source>
        <dbReference type="SAM" id="MobiDB-lite"/>
    </source>
</evidence>
<proteinExistence type="inferred from homology"/>
<feature type="repeat" description="PPR" evidence="3">
    <location>
        <begin position="214"/>
        <end position="248"/>
    </location>
</feature>
<dbReference type="PANTHER" id="PTHR47938:SF9">
    <property type="entry name" value="OS10G0422300 PROTEIN"/>
    <property type="match status" value="1"/>
</dbReference>
<feature type="region of interest" description="Disordered" evidence="4">
    <location>
        <begin position="455"/>
        <end position="494"/>
    </location>
</feature>
<dbReference type="GO" id="GO:0005739">
    <property type="term" value="C:mitochondrion"/>
    <property type="evidence" value="ECO:0007669"/>
    <property type="project" value="TreeGrafter"/>
</dbReference>
<gene>
    <name evidence="5" type="ORF">DKX38_018578</name>
</gene>
<feature type="compositionally biased region" description="Basic and acidic residues" evidence="4">
    <location>
        <begin position="455"/>
        <end position="472"/>
    </location>
</feature>
<feature type="compositionally biased region" description="Basic residues" evidence="4">
    <location>
        <begin position="473"/>
        <end position="494"/>
    </location>
</feature>
<comment type="similarity">
    <text evidence="1">Belongs to the PPR family. P subfamily.</text>
</comment>
<dbReference type="PROSITE" id="PS51375">
    <property type="entry name" value="PPR"/>
    <property type="match status" value="2"/>
</dbReference>
<dbReference type="InterPro" id="IPR011990">
    <property type="entry name" value="TPR-like_helical_dom_sf"/>
</dbReference>
<evidence type="ECO:0000256" key="2">
    <source>
        <dbReference type="ARBA" id="ARBA00022737"/>
    </source>
</evidence>
<dbReference type="Proteomes" id="UP000326939">
    <property type="component" value="Chromosome 12"/>
</dbReference>
<evidence type="ECO:0000256" key="3">
    <source>
        <dbReference type="PROSITE-ProRule" id="PRU00708"/>
    </source>
</evidence>
<dbReference type="Gene3D" id="1.25.40.10">
    <property type="entry name" value="Tetratricopeptide repeat domain"/>
    <property type="match status" value="3"/>
</dbReference>
<accession>A0A5N5KP66</accession>
<keyword evidence="2" id="KW-0677">Repeat</keyword>
<dbReference type="EMBL" id="VDCV01000012">
    <property type="protein sequence ID" value="KAB5531908.1"/>
    <property type="molecule type" value="Genomic_DNA"/>
</dbReference>
<organism evidence="5 6">
    <name type="scientific">Salix brachista</name>
    <dbReference type="NCBI Taxonomy" id="2182728"/>
    <lineage>
        <taxon>Eukaryota</taxon>
        <taxon>Viridiplantae</taxon>
        <taxon>Streptophyta</taxon>
        <taxon>Embryophyta</taxon>
        <taxon>Tracheophyta</taxon>
        <taxon>Spermatophyta</taxon>
        <taxon>Magnoliopsida</taxon>
        <taxon>eudicotyledons</taxon>
        <taxon>Gunneridae</taxon>
        <taxon>Pentapetalae</taxon>
        <taxon>rosids</taxon>
        <taxon>fabids</taxon>
        <taxon>Malpighiales</taxon>
        <taxon>Salicaceae</taxon>
        <taxon>Saliceae</taxon>
        <taxon>Salix</taxon>
    </lineage>
</organism>
<dbReference type="Pfam" id="PF01535">
    <property type="entry name" value="PPR"/>
    <property type="match status" value="2"/>
</dbReference>
<dbReference type="NCBIfam" id="TIGR00756">
    <property type="entry name" value="PPR"/>
    <property type="match status" value="3"/>
</dbReference>
<dbReference type="FunFam" id="1.25.40.10:FF:000910">
    <property type="entry name" value="Pentatricopeptide repeat-containing protein At5g14080"/>
    <property type="match status" value="1"/>
</dbReference>
<evidence type="ECO:0000256" key="1">
    <source>
        <dbReference type="ARBA" id="ARBA00007626"/>
    </source>
</evidence>
<evidence type="ECO:0008006" key="7">
    <source>
        <dbReference type="Google" id="ProtNLM"/>
    </source>
</evidence>
<keyword evidence="6" id="KW-1185">Reference proteome</keyword>
<dbReference type="Pfam" id="PF13041">
    <property type="entry name" value="PPR_2"/>
    <property type="match status" value="2"/>
</dbReference>
<dbReference type="GO" id="GO:0003729">
    <property type="term" value="F:mRNA binding"/>
    <property type="evidence" value="ECO:0007669"/>
    <property type="project" value="TreeGrafter"/>
</dbReference>
<evidence type="ECO:0000313" key="6">
    <source>
        <dbReference type="Proteomes" id="UP000326939"/>
    </source>
</evidence>
<name>A0A5N5KP66_9ROSI</name>